<name>A0ABW9EP68_9BURK</name>
<evidence type="ECO:0000313" key="2">
    <source>
        <dbReference type="Proteomes" id="UP001629392"/>
    </source>
</evidence>
<proteinExistence type="predicted"/>
<comment type="caution">
    <text evidence="1">The sequence shown here is derived from an EMBL/GenBank/DDBJ whole genome shotgun (WGS) entry which is preliminary data.</text>
</comment>
<gene>
    <name evidence="1" type="ORF">PQQ73_30845</name>
</gene>
<evidence type="ECO:0008006" key="3">
    <source>
        <dbReference type="Google" id="ProtNLM"/>
    </source>
</evidence>
<protein>
    <recommendedName>
        <fullName evidence="3">FAD-dependent oxidoreductase 2 FAD binding domain-containing protein</fullName>
    </recommendedName>
</protein>
<dbReference type="Proteomes" id="UP001629392">
    <property type="component" value="Unassembled WGS sequence"/>
</dbReference>
<evidence type="ECO:0000313" key="1">
    <source>
        <dbReference type="EMBL" id="MFM0720719.1"/>
    </source>
</evidence>
<reference evidence="1 2" key="1">
    <citation type="journal article" date="2024" name="Chem. Sci.">
        <title>Discovery of megapolipeptins by genome mining of a Burkholderiales bacteria collection.</title>
        <authorList>
            <person name="Paulo B.S."/>
            <person name="Recchia M.J.J."/>
            <person name="Lee S."/>
            <person name="Fergusson C.H."/>
            <person name="Romanowski S.B."/>
            <person name="Hernandez A."/>
            <person name="Krull N."/>
            <person name="Liu D.Y."/>
            <person name="Cavanagh H."/>
            <person name="Bos A."/>
            <person name="Gray C.A."/>
            <person name="Murphy B.T."/>
            <person name="Linington R.G."/>
            <person name="Eustaquio A.S."/>
        </authorList>
    </citation>
    <scope>NUCLEOTIDE SEQUENCE [LARGE SCALE GENOMIC DNA]</scope>
    <source>
        <strain evidence="1 2">RL17-350-BIC-E</strain>
    </source>
</reference>
<dbReference type="InterPro" id="IPR036188">
    <property type="entry name" value="FAD/NAD-bd_sf"/>
</dbReference>
<dbReference type="Gene3D" id="3.50.50.60">
    <property type="entry name" value="FAD/NAD(P)-binding domain"/>
    <property type="match status" value="1"/>
</dbReference>
<organism evidence="1 2">
    <name type="scientific">Paraburkholderia strydomiana</name>
    <dbReference type="NCBI Taxonomy" id="1245417"/>
    <lineage>
        <taxon>Bacteria</taxon>
        <taxon>Pseudomonadati</taxon>
        <taxon>Pseudomonadota</taxon>
        <taxon>Betaproteobacteria</taxon>
        <taxon>Burkholderiales</taxon>
        <taxon>Burkholderiaceae</taxon>
        <taxon>Paraburkholderia</taxon>
    </lineage>
</organism>
<dbReference type="EMBL" id="JAQQCL010000033">
    <property type="protein sequence ID" value="MFM0720719.1"/>
    <property type="molecule type" value="Genomic_DNA"/>
</dbReference>
<keyword evidence="2" id="KW-1185">Reference proteome</keyword>
<sequence>MTSISEQHRKLDVRVLVFDAGADGLTLAIDLGRHRIDVLIVEKQLRASRLPKMERGHRPSI</sequence>
<accession>A0ABW9EP68</accession>
<dbReference type="RefSeq" id="WP_408149456.1">
    <property type="nucleotide sequence ID" value="NZ_JAQQCL010000033.1"/>
</dbReference>